<evidence type="ECO:0000313" key="6">
    <source>
        <dbReference type="EMBL" id="CAG7818580.1"/>
    </source>
</evidence>
<keyword evidence="7" id="KW-1185">Reference proteome</keyword>
<keyword evidence="2" id="KW-0645">Protease</keyword>
<proteinExistence type="predicted"/>
<dbReference type="GO" id="GO:0006508">
    <property type="term" value="P:proteolysis"/>
    <property type="evidence" value="ECO:0007669"/>
    <property type="project" value="UniProtKB-KW"/>
</dbReference>
<accession>A0A8J2KP11</accession>
<comment type="caution">
    <text evidence="6">The sequence shown here is derived from an EMBL/GenBank/DDBJ whole genome shotgun (WGS) entry which is preliminary data.</text>
</comment>
<keyword evidence="3" id="KW-0732">Signal</keyword>
<feature type="non-terminal residue" evidence="6">
    <location>
        <position position="1"/>
    </location>
</feature>
<evidence type="ECO:0000313" key="7">
    <source>
        <dbReference type="Proteomes" id="UP000708208"/>
    </source>
</evidence>
<evidence type="ECO:0000256" key="4">
    <source>
        <dbReference type="ARBA" id="ARBA00022801"/>
    </source>
</evidence>
<evidence type="ECO:0000256" key="3">
    <source>
        <dbReference type="ARBA" id="ARBA00022729"/>
    </source>
</evidence>
<protein>
    <submittedName>
        <fullName evidence="6">Uncharacterized protein</fullName>
    </submittedName>
</protein>
<dbReference type="GO" id="GO:0004185">
    <property type="term" value="F:serine-type carboxypeptidase activity"/>
    <property type="evidence" value="ECO:0007669"/>
    <property type="project" value="InterPro"/>
</dbReference>
<dbReference type="OrthoDB" id="443318at2759"/>
<keyword evidence="1" id="KW-0121">Carboxypeptidase</keyword>
<name>A0A8J2KP11_9HEXA</name>
<evidence type="ECO:0000256" key="2">
    <source>
        <dbReference type="ARBA" id="ARBA00022670"/>
    </source>
</evidence>
<dbReference type="EMBL" id="CAJVCH010424546">
    <property type="protein sequence ID" value="CAG7818580.1"/>
    <property type="molecule type" value="Genomic_DNA"/>
</dbReference>
<dbReference type="PANTHER" id="PTHR11802">
    <property type="entry name" value="SERINE PROTEASE FAMILY S10 SERINE CARBOXYPEPTIDASE"/>
    <property type="match status" value="1"/>
</dbReference>
<reference evidence="6" key="1">
    <citation type="submission" date="2021-06" db="EMBL/GenBank/DDBJ databases">
        <authorList>
            <person name="Hodson N. C."/>
            <person name="Mongue J. A."/>
            <person name="Jaron S. K."/>
        </authorList>
    </citation>
    <scope>NUCLEOTIDE SEQUENCE</scope>
</reference>
<dbReference type="AlphaFoldDB" id="A0A8J2KP11"/>
<keyword evidence="4" id="KW-0378">Hydrolase</keyword>
<keyword evidence="5" id="KW-0325">Glycoprotein</keyword>
<dbReference type="Proteomes" id="UP000708208">
    <property type="component" value="Unassembled WGS sequence"/>
</dbReference>
<feature type="non-terminal residue" evidence="6">
    <location>
        <position position="92"/>
    </location>
</feature>
<organism evidence="6 7">
    <name type="scientific">Allacma fusca</name>
    <dbReference type="NCBI Taxonomy" id="39272"/>
    <lineage>
        <taxon>Eukaryota</taxon>
        <taxon>Metazoa</taxon>
        <taxon>Ecdysozoa</taxon>
        <taxon>Arthropoda</taxon>
        <taxon>Hexapoda</taxon>
        <taxon>Collembola</taxon>
        <taxon>Symphypleona</taxon>
        <taxon>Sminthuridae</taxon>
        <taxon>Allacma</taxon>
    </lineage>
</organism>
<sequence>FSFSDFVESFDTSSGEEGTEIYDALKQFFTLFKEFRTRDFYLAGRNYAAPLIPSIVKRIETGNAKDGLKINVKGFIIGSPFIDAQQLHKAEA</sequence>
<evidence type="ECO:0000256" key="5">
    <source>
        <dbReference type="ARBA" id="ARBA00023180"/>
    </source>
</evidence>
<dbReference type="InterPro" id="IPR001563">
    <property type="entry name" value="Peptidase_S10"/>
</dbReference>
<dbReference type="Pfam" id="PF00450">
    <property type="entry name" value="Peptidase_S10"/>
    <property type="match status" value="1"/>
</dbReference>
<evidence type="ECO:0000256" key="1">
    <source>
        <dbReference type="ARBA" id="ARBA00022645"/>
    </source>
</evidence>
<dbReference type="PANTHER" id="PTHR11802:SF472">
    <property type="entry name" value="SERINE CARBOXYPEPTIDASE CPVL-RELATED"/>
    <property type="match status" value="1"/>
</dbReference>
<gene>
    <name evidence="6" type="ORF">AFUS01_LOCUS29076</name>
</gene>